<dbReference type="GO" id="GO:0000981">
    <property type="term" value="F:DNA-binding transcription factor activity, RNA polymerase II-specific"/>
    <property type="evidence" value="ECO:0007669"/>
    <property type="project" value="InterPro"/>
</dbReference>
<evidence type="ECO:0000256" key="3">
    <source>
        <dbReference type="SAM" id="MobiDB-lite"/>
    </source>
</evidence>
<dbReference type="GO" id="GO:0008270">
    <property type="term" value="F:zinc ion binding"/>
    <property type="evidence" value="ECO:0007669"/>
    <property type="project" value="InterPro"/>
</dbReference>
<dbReference type="GO" id="GO:0005634">
    <property type="term" value="C:nucleus"/>
    <property type="evidence" value="ECO:0007669"/>
    <property type="project" value="UniProtKB-SubCell"/>
</dbReference>
<comment type="caution">
    <text evidence="5">The sequence shown here is derived from an EMBL/GenBank/DDBJ whole genome shotgun (WGS) entry which is preliminary data.</text>
</comment>
<reference evidence="5" key="1">
    <citation type="submission" date="2021-01" db="EMBL/GenBank/DDBJ databases">
        <authorList>
            <person name="Kaushik A."/>
        </authorList>
    </citation>
    <scope>NUCLEOTIDE SEQUENCE</scope>
    <source>
        <strain evidence="5">AG6-10EEA</strain>
    </source>
</reference>
<sequence>MSASRRSTTGCTLCKSRRKKCDETKPRCLRCMTSGRPCSYEYVEYSESNKHRIKRTKPAPRTTSGLLAKESQTALASPPDSTTPSSSTSPDSSGSNVFTLSIPPAMWSNEIYPRSDLVAPRDPPYPLSPPFIWPVPSQPSDHSLTSSSPASSTPSYDLLGPPTSVPHTFDMVSTASDSGSDVFVRLDLDESDDDDDDPEGVRPLLWIAPTMDKNVKENSLPFVLHCYSQWAIARVFEPLKVAHAMRDQVVFQFSSEDTRTRTILIANVMRMFARSLAINGTTNSLLSHLVLTVRKSGSSFMATPPAFVPELDRQNAIRTLDSMLEIFSLQTSAQSSAACLQLLDDAAPVFRRACSEPLGQPVNLPNLLLEPGLNLRHFAIIDIIRSVNTGRPSYFKYQVPFSLELCERMYQMQDSLGLQWLHGFPDQLILLLAWINSLADTPGAGENSELITWIETNLPLIKITTGKSGDPLLHIGRMVVQEGWRFAALIYLYMFLCKANAYDPRVVRAQKGFMRLIRGVKPARHPDAYLYTPMIVVGVATIEERDRDTIRQRVLNVRECSQKDTAGNDILVTLEDIWATTKAENRAAIWPDLGIANSRVVSRQRSKMYPS</sequence>
<dbReference type="EMBL" id="CAJMXA010001743">
    <property type="protein sequence ID" value="CAE6468848.1"/>
    <property type="molecule type" value="Genomic_DNA"/>
</dbReference>
<evidence type="ECO:0000256" key="2">
    <source>
        <dbReference type="ARBA" id="ARBA00023242"/>
    </source>
</evidence>
<comment type="subcellular location">
    <subcellularLocation>
        <location evidence="1">Nucleus</location>
    </subcellularLocation>
</comment>
<dbReference type="Proteomes" id="UP000663853">
    <property type="component" value="Unassembled WGS sequence"/>
</dbReference>
<feature type="compositionally biased region" description="Low complexity" evidence="3">
    <location>
        <begin position="77"/>
        <end position="93"/>
    </location>
</feature>
<dbReference type="AlphaFoldDB" id="A0A8H3C0L5"/>
<dbReference type="Gene3D" id="4.10.240.10">
    <property type="entry name" value="Zn(2)-C6 fungal-type DNA-binding domain"/>
    <property type="match status" value="1"/>
</dbReference>
<feature type="domain" description="Zn(2)-C6 fungal-type" evidence="4">
    <location>
        <begin position="10"/>
        <end position="40"/>
    </location>
</feature>
<feature type="compositionally biased region" description="Low complexity" evidence="3">
    <location>
        <begin position="138"/>
        <end position="155"/>
    </location>
</feature>
<evidence type="ECO:0000313" key="5">
    <source>
        <dbReference type="EMBL" id="CAE6468848.1"/>
    </source>
</evidence>
<dbReference type="SMART" id="SM00066">
    <property type="entry name" value="GAL4"/>
    <property type="match status" value="1"/>
</dbReference>
<dbReference type="PANTHER" id="PTHR37534">
    <property type="entry name" value="TRANSCRIPTIONAL ACTIVATOR PROTEIN UGA3"/>
    <property type="match status" value="1"/>
</dbReference>
<dbReference type="PROSITE" id="PS00463">
    <property type="entry name" value="ZN2_CY6_FUNGAL_1"/>
    <property type="match status" value="1"/>
</dbReference>
<dbReference type="PANTHER" id="PTHR37534:SF46">
    <property type="entry name" value="ZN(II)2CYS6 TRANSCRIPTION FACTOR (EUROFUNG)"/>
    <property type="match status" value="1"/>
</dbReference>
<feature type="region of interest" description="Disordered" evidence="3">
    <location>
        <begin position="136"/>
        <end position="163"/>
    </location>
</feature>
<evidence type="ECO:0000259" key="4">
    <source>
        <dbReference type="PROSITE" id="PS50048"/>
    </source>
</evidence>
<name>A0A8H3C0L5_9AGAM</name>
<protein>
    <recommendedName>
        <fullName evidence="4">Zn(2)-C6 fungal-type domain-containing protein</fullName>
    </recommendedName>
</protein>
<dbReference type="CDD" id="cd00067">
    <property type="entry name" value="GAL4"/>
    <property type="match status" value="1"/>
</dbReference>
<dbReference type="Pfam" id="PF00172">
    <property type="entry name" value="Zn_clus"/>
    <property type="match status" value="1"/>
</dbReference>
<dbReference type="InterPro" id="IPR021858">
    <property type="entry name" value="Fun_TF"/>
</dbReference>
<feature type="region of interest" description="Disordered" evidence="3">
    <location>
        <begin position="49"/>
        <end position="97"/>
    </location>
</feature>
<proteinExistence type="predicted"/>
<dbReference type="SUPFAM" id="SSF57701">
    <property type="entry name" value="Zn2/Cys6 DNA-binding domain"/>
    <property type="match status" value="1"/>
</dbReference>
<dbReference type="InterPro" id="IPR001138">
    <property type="entry name" value="Zn2Cys6_DnaBD"/>
</dbReference>
<dbReference type="PROSITE" id="PS50048">
    <property type="entry name" value="ZN2_CY6_FUNGAL_2"/>
    <property type="match status" value="1"/>
</dbReference>
<evidence type="ECO:0000313" key="6">
    <source>
        <dbReference type="Proteomes" id="UP000663853"/>
    </source>
</evidence>
<keyword evidence="2" id="KW-0539">Nucleus</keyword>
<accession>A0A8H3C0L5</accession>
<feature type="compositionally biased region" description="Polar residues" evidence="3">
    <location>
        <begin position="61"/>
        <end position="75"/>
    </location>
</feature>
<evidence type="ECO:0000256" key="1">
    <source>
        <dbReference type="ARBA" id="ARBA00004123"/>
    </source>
</evidence>
<gene>
    <name evidence="5" type="ORF">RDB_LOCUS71814</name>
</gene>
<dbReference type="Pfam" id="PF11951">
    <property type="entry name" value="Fungal_trans_2"/>
    <property type="match status" value="1"/>
</dbReference>
<dbReference type="InterPro" id="IPR036864">
    <property type="entry name" value="Zn2-C6_fun-type_DNA-bd_sf"/>
</dbReference>
<organism evidence="5 6">
    <name type="scientific">Rhizoctonia solani</name>
    <dbReference type="NCBI Taxonomy" id="456999"/>
    <lineage>
        <taxon>Eukaryota</taxon>
        <taxon>Fungi</taxon>
        <taxon>Dikarya</taxon>
        <taxon>Basidiomycota</taxon>
        <taxon>Agaricomycotina</taxon>
        <taxon>Agaricomycetes</taxon>
        <taxon>Cantharellales</taxon>
        <taxon>Ceratobasidiaceae</taxon>
        <taxon>Rhizoctonia</taxon>
    </lineage>
</organism>